<protein>
    <submittedName>
        <fullName evidence="1">Uncharacterized protein</fullName>
    </submittedName>
</protein>
<organism evidence="1 2">
    <name type="scientific">Dyella psychrodurans</name>
    <dbReference type="NCBI Taxonomy" id="1927960"/>
    <lineage>
        <taxon>Bacteria</taxon>
        <taxon>Pseudomonadati</taxon>
        <taxon>Pseudomonadota</taxon>
        <taxon>Gammaproteobacteria</taxon>
        <taxon>Lysobacterales</taxon>
        <taxon>Rhodanobacteraceae</taxon>
        <taxon>Dyella</taxon>
    </lineage>
</organism>
<name>A0A370X6W1_9GAMM</name>
<sequence length="73" mass="7833">MTITATFGVDEINASAGNSRTVSLSAVHAGQGDNTSWSAEPFPAGELEMTVTQPKMLDFFQPGKKYRLTIQAL</sequence>
<evidence type="ECO:0000313" key="1">
    <source>
        <dbReference type="EMBL" id="RDS84096.1"/>
    </source>
</evidence>
<reference evidence="1 2" key="1">
    <citation type="submission" date="2018-07" db="EMBL/GenBank/DDBJ databases">
        <title>Dyella monticola sp. nov. and Dyella psychrodurans sp. nov. isolated from monsoon evergreen broad-leaved forest soil of Dinghu Mountain, China.</title>
        <authorList>
            <person name="Gao Z."/>
            <person name="Qiu L."/>
        </authorList>
    </citation>
    <scope>NUCLEOTIDE SEQUENCE [LARGE SCALE GENOMIC DNA]</scope>
    <source>
        <strain evidence="1 2">4MSK11</strain>
    </source>
</reference>
<dbReference type="EMBL" id="QRBF01000003">
    <property type="protein sequence ID" value="RDS84096.1"/>
    <property type="molecule type" value="Genomic_DNA"/>
</dbReference>
<gene>
    <name evidence="1" type="ORF">DWU99_10055</name>
</gene>
<dbReference type="Proteomes" id="UP000255334">
    <property type="component" value="Unassembled WGS sequence"/>
</dbReference>
<dbReference type="OrthoDB" id="9134808at2"/>
<dbReference type="RefSeq" id="WP_115477897.1">
    <property type="nucleotide sequence ID" value="NZ_QRBF01000003.1"/>
</dbReference>
<evidence type="ECO:0000313" key="2">
    <source>
        <dbReference type="Proteomes" id="UP000255334"/>
    </source>
</evidence>
<proteinExistence type="predicted"/>
<accession>A0A370X6W1</accession>
<dbReference type="AlphaFoldDB" id="A0A370X6W1"/>
<comment type="caution">
    <text evidence="1">The sequence shown here is derived from an EMBL/GenBank/DDBJ whole genome shotgun (WGS) entry which is preliminary data.</text>
</comment>
<keyword evidence="2" id="KW-1185">Reference proteome</keyword>